<feature type="compositionally biased region" description="Polar residues" evidence="1">
    <location>
        <begin position="1"/>
        <end position="11"/>
    </location>
</feature>
<keyword evidence="3" id="KW-1185">Reference proteome</keyword>
<dbReference type="AlphaFoldDB" id="A0A9X3TMC4"/>
<dbReference type="EMBL" id="JAPYYP010000002">
    <property type="protein sequence ID" value="MDA5107111.1"/>
    <property type="molecule type" value="Genomic_DNA"/>
</dbReference>
<evidence type="ECO:0000256" key="1">
    <source>
        <dbReference type="SAM" id="MobiDB-lite"/>
    </source>
</evidence>
<feature type="region of interest" description="Disordered" evidence="1">
    <location>
        <begin position="1"/>
        <end position="51"/>
    </location>
</feature>
<evidence type="ECO:0000313" key="2">
    <source>
        <dbReference type="EMBL" id="MDA5107111.1"/>
    </source>
</evidence>
<evidence type="ECO:0000313" key="3">
    <source>
        <dbReference type="Proteomes" id="UP001151071"/>
    </source>
</evidence>
<accession>A0A9X3TMC4</accession>
<sequence length="51" mass="5701">MDKQTDVNVELQQVGAYPTKQKMHQQNVPLLDEEAHETPPAKQPSAEDTQG</sequence>
<name>A0A9X3TMC4_9BACL</name>
<dbReference type="RefSeq" id="WP_162836723.1">
    <property type="nucleotide sequence ID" value="NZ_JAPYYP010000002.1"/>
</dbReference>
<gene>
    <name evidence="2" type="ORF">O3V59_01935</name>
</gene>
<organism evidence="2 3">
    <name type="scientific">Brevibacillus thermoruber</name>
    <dbReference type="NCBI Taxonomy" id="33942"/>
    <lineage>
        <taxon>Bacteria</taxon>
        <taxon>Bacillati</taxon>
        <taxon>Bacillota</taxon>
        <taxon>Bacilli</taxon>
        <taxon>Bacillales</taxon>
        <taxon>Paenibacillaceae</taxon>
        <taxon>Brevibacillus</taxon>
    </lineage>
</organism>
<protein>
    <submittedName>
        <fullName evidence="2">Uncharacterized protein</fullName>
    </submittedName>
</protein>
<comment type="caution">
    <text evidence="2">The sequence shown here is derived from an EMBL/GenBank/DDBJ whole genome shotgun (WGS) entry which is preliminary data.</text>
</comment>
<reference evidence="2" key="1">
    <citation type="submission" date="2022-12" db="EMBL/GenBank/DDBJ databases">
        <title>Draft genome sequence of the thermophilic strain Brevibacillus thermoruber HT42, isolated from Los Humeros, Puebla, Mexico, with biotechnological potential.</title>
        <authorList>
            <person name="Lara Sanchez J."/>
            <person name="Solis Palacios R."/>
            <person name="Bustos Baena A.S."/>
            <person name="Ruz Baez A.E."/>
            <person name="Espinosa Luna G."/>
            <person name="Oliart Ros R.M."/>
        </authorList>
    </citation>
    <scope>NUCLEOTIDE SEQUENCE</scope>
    <source>
        <strain evidence="2">HT42</strain>
    </source>
</reference>
<proteinExistence type="predicted"/>
<dbReference type="Proteomes" id="UP001151071">
    <property type="component" value="Unassembled WGS sequence"/>
</dbReference>